<protein>
    <submittedName>
        <fullName evidence="3">Uncharacterized protein</fullName>
    </submittedName>
</protein>
<keyword evidence="2" id="KW-0812">Transmembrane</keyword>
<accession>A0A9P8A804</accession>
<feature type="compositionally biased region" description="Low complexity" evidence="1">
    <location>
        <begin position="97"/>
        <end position="123"/>
    </location>
</feature>
<keyword evidence="2" id="KW-1133">Transmembrane helix</keyword>
<dbReference type="Proteomes" id="UP000717515">
    <property type="component" value="Unassembled WGS sequence"/>
</dbReference>
<evidence type="ECO:0000313" key="3">
    <source>
        <dbReference type="EMBL" id="KAG9326413.1"/>
    </source>
</evidence>
<feature type="region of interest" description="Disordered" evidence="1">
    <location>
        <begin position="97"/>
        <end position="131"/>
    </location>
</feature>
<organism evidence="3 4">
    <name type="scientific">Mortierella alpina</name>
    <name type="common">Oleaginous fungus</name>
    <name type="synonym">Mortierella renispora</name>
    <dbReference type="NCBI Taxonomy" id="64518"/>
    <lineage>
        <taxon>Eukaryota</taxon>
        <taxon>Fungi</taxon>
        <taxon>Fungi incertae sedis</taxon>
        <taxon>Mucoromycota</taxon>
        <taxon>Mortierellomycotina</taxon>
        <taxon>Mortierellomycetes</taxon>
        <taxon>Mortierellales</taxon>
        <taxon>Mortierellaceae</taxon>
        <taxon>Mortierella</taxon>
    </lineage>
</organism>
<dbReference type="AlphaFoldDB" id="A0A9P8A804"/>
<feature type="compositionally biased region" description="Polar residues" evidence="1">
    <location>
        <begin position="242"/>
        <end position="263"/>
    </location>
</feature>
<feature type="region of interest" description="Disordered" evidence="1">
    <location>
        <begin position="43"/>
        <end position="68"/>
    </location>
</feature>
<evidence type="ECO:0000313" key="4">
    <source>
        <dbReference type="Proteomes" id="UP000717515"/>
    </source>
</evidence>
<reference evidence="3" key="1">
    <citation type="submission" date="2021-07" db="EMBL/GenBank/DDBJ databases">
        <title>Draft genome of Mortierella alpina, strain LL118, isolated from an aspen leaf litter sample.</title>
        <authorList>
            <person name="Yang S."/>
            <person name="Vinatzer B.A."/>
        </authorList>
    </citation>
    <scope>NUCLEOTIDE SEQUENCE</scope>
    <source>
        <strain evidence="3">LL118</strain>
    </source>
</reference>
<dbReference type="EMBL" id="JAIFTL010000020">
    <property type="protein sequence ID" value="KAG9326413.1"/>
    <property type="molecule type" value="Genomic_DNA"/>
</dbReference>
<feature type="transmembrane region" description="Helical" evidence="2">
    <location>
        <begin position="140"/>
        <end position="160"/>
    </location>
</feature>
<comment type="caution">
    <text evidence="3">The sequence shown here is derived from an EMBL/GenBank/DDBJ whole genome shotgun (WGS) entry which is preliminary data.</text>
</comment>
<feature type="compositionally biased region" description="Polar residues" evidence="1">
    <location>
        <begin position="275"/>
        <end position="300"/>
    </location>
</feature>
<feature type="compositionally biased region" description="Basic and acidic residues" evidence="1">
    <location>
        <begin position="301"/>
        <end position="311"/>
    </location>
</feature>
<feature type="region of interest" description="Disordered" evidence="1">
    <location>
        <begin position="352"/>
        <end position="374"/>
    </location>
</feature>
<evidence type="ECO:0000256" key="2">
    <source>
        <dbReference type="SAM" id="Phobius"/>
    </source>
</evidence>
<feature type="region of interest" description="Disordered" evidence="1">
    <location>
        <begin position="226"/>
        <end position="315"/>
    </location>
</feature>
<keyword evidence="2" id="KW-0472">Membrane</keyword>
<evidence type="ECO:0000256" key="1">
    <source>
        <dbReference type="SAM" id="MobiDB-lite"/>
    </source>
</evidence>
<name>A0A9P8A804_MORAP</name>
<feature type="region of interest" description="Disordered" evidence="1">
    <location>
        <begin position="169"/>
        <end position="205"/>
    </location>
</feature>
<sequence>MKSKRIGASFSPEVSVAEKAVEVGEDIGIAHVKDDCLLQQFGGGGQTTRGTDSEAAMTTDPRPRAAQRHKPPCVFCSWRTVAAGAVQSVSLSATSTSLASRTATATTTTSSSSSISPWASTETTSPLPRSGDKGMSIQTVFYFIAFLGFLIAICYTIHMVRRDRRRRRLEQEGRGGDPESGVYGARSRYSSTYRPEDDDAVCPPPQYRAYALDQPLDPETSLAMVQPGQMQCQPSHQRHQHSPSAASSQLGLVSNTLESTPDSSADHQGPILTTGPRSITAPNANNVTSSTTADSNVSPSEQERVRYDQERSAMTGTETALVSDQGNHGSVPVISAPSPAFSFSAARQLFISRNGRRNNGSRPTGASSNPSPMAVARSTVSLALPASSSLSGSRSTSPVLASSQNLLSNVNSIHNTSNRGSVIDIQGGVSGTGAVMIERSGSDSGVLQPTLNRLRSQGPPPYVVVSSEGVAPQLPPEYMTAVAEPL</sequence>
<proteinExistence type="predicted"/>
<gene>
    <name evidence="3" type="ORF">KVV02_008033</name>
</gene>